<dbReference type="EMBL" id="CAKOGL010000017">
    <property type="protein sequence ID" value="CAH2096887.1"/>
    <property type="molecule type" value="Genomic_DNA"/>
</dbReference>
<name>A0AAU9UFM5_EUPED</name>
<gene>
    <name evidence="2" type="ORF">EEDITHA_LOCUS12173</name>
</gene>
<dbReference type="Gene3D" id="3.30.40.10">
    <property type="entry name" value="Zinc/RING finger domain, C3HC4 (zinc finger)"/>
    <property type="match status" value="1"/>
</dbReference>
<protein>
    <recommendedName>
        <fullName evidence="4">PHD-type domain-containing protein</fullName>
    </recommendedName>
</protein>
<dbReference type="Proteomes" id="UP001153954">
    <property type="component" value="Unassembled WGS sequence"/>
</dbReference>
<reference evidence="2" key="1">
    <citation type="submission" date="2022-03" db="EMBL/GenBank/DDBJ databases">
        <authorList>
            <person name="Tunstrom K."/>
        </authorList>
    </citation>
    <scope>NUCLEOTIDE SEQUENCE</scope>
</reference>
<evidence type="ECO:0000313" key="3">
    <source>
        <dbReference type="Proteomes" id="UP001153954"/>
    </source>
</evidence>
<proteinExistence type="predicted"/>
<dbReference type="InterPro" id="IPR013083">
    <property type="entry name" value="Znf_RING/FYVE/PHD"/>
</dbReference>
<dbReference type="InterPro" id="IPR011011">
    <property type="entry name" value="Znf_FYVE_PHD"/>
</dbReference>
<comment type="caution">
    <text evidence="2">The sequence shown here is derived from an EMBL/GenBank/DDBJ whole genome shotgun (WGS) entry which is preliminary data.</text>
</comment>
<evidence type="ECO:0000256" key="1">
    <source>
        <dbReference type="SAM" id="Coils"/>
    </source>
</evidence>
<sequence>MPKCNKTKKPCKICLGPVTEKTGLQCQGACQTWIHYSCLNYTPGKIKDIKAGIIKVTCPCPDCKTTLPKEYRTDEPFSCNNTQCPANQTPKCGNITCPTNNGTNSDRLPTSAGCALDKCGKKTCKTYSHPNLPDAPQPPPVKPCAPPKYPTPVSPSGSLDACLDFKPPCPSGCASATDVPGDFGRQTSPTIPSLGTLEQMCNTVGQLTNQINNLMAKMQQAVKEKNDGGCSQKGPKSLCPKPCYCPGNPGRRK</sequence>
<evidence type="ECO:0000313" key="2">
    <source>
        <dbReference type="EMBL" id="CAH2096887.1"/>
    </source>
</evidence>
<feature type="coiled-coil region" evidence="1">
    <location>
        <begin position="197"/>
        <end position="224"/>
    </location>
</feature>
<dbReference type="SUPFAM" id="SSF57903">
    <property type="entry name" value="FYVE/PHD zinc finger"/>
    <property type="match status" value="1"/>
</dbReference>
<accession>A0AAU9UFM5</accession>
<keyword evidence="3" id="KW-1185">Reference proteome</keyword>
<organism evidence="2 3">
    <name type="scientific">Euphydryas editha</name>
    <name type="common">Edith's checkerspot</name>
    <dbReference type="NCBI Taxonomy" id="104508"/>
    <lineage>
        <taxon>Eukaryota</taxon>
        <taxon>Metazoa</taxon>
        <taxon>Ecdysozoa</taxon>
        <taxon>Arthropoda</taxon>
        <taxon>Hexapoda</taxon>
        <taxon>Insecta</taxon>
        <taxon>Pterygota</taxon>
        <taxon>Neoptera</taxon>
        <taxon>Endopterygota</taxon>
        <taxon>Lepidoptera</taxon>
        <taxon>Glossata</taxon>
        <taxon>Ditrysia</taxon>
        <taxon>Papilionoidea</taxon>
        <taxon>Nymphalidae</taxon>
        <taxon>Nymphalinae</taxon>
        <taxon>Euphydryas</taxon>
    </lineage>
</organism>
<evidence type="ECO:0008006" key="4">
    <source>
        <dbReference type="Google" id="ProtNLM"/>
    </source>
</evidence>
<dbReference type="AlphaFoldDB" id="A0AAU9UFM5"/>
<keyword evidence="1" id="KW-0175">Coiled coil</keyword>